<feature type="binding site" evidence="7">
    <location>
        <position position="115"/>
    </location>
    <ligand>
        <name>Zn(2+)</name>
        <dbReference type="ChEBI" id="CHEBI:29105"/>
    </ligand>
</feature>
<dbReference type="PROSITE" id="PS00704">
    <property type="entry name" value="PROK_CO2_ANHYDRASE_1"/>
    <property type="match status" value="1"/>
</dbReference>
<dbReference type="PANTHER" id="PTHR11002">
    <property type="entry name" value="CARBONIC ANHYDRASE"/>
    <property type="match status" value="1"/>
</dbReference>
<name>N0E044_9MICO</name>
<dbReference type="STRING" id="1193181.BN10_130064"/>
<gene>
    <name evidence="8" type="primary">cynT</name>
    <name evidence="8" type="ORF">BN10_130064</name>
</gene>
<keyword evidence="9" id="KW-1185">Reference proteome</keyword>
<comment type="caution">
    <text evidence="8">The sequence shown here is derived from an EMBL/GenBank/DDBJ whole genome shotgun (WGS) entry which is preliminary data.</text>
</comment>
<proteinExistence type="inferred from homology"/>
<dbReference type="Gene3D" id="3.40.1050.10">
    <property type="entry name" value="Carbonic anhydrase"/>
    <property type="match status" value="1"/>
</dbReference>
<dbReference type="Pfam" id="PF00484">
    <property type="entry name" value="Pro_CA"/>
    <property type="match status" value="1"/>
</dbReference>
<evidence type="ECO:0000256" key="6">
    <source>
        <dbReference type="ARBA" id="ARBA00048348"/>
    </source>
</evidence>
<dbReference type="GO" id="GO:0015976">
    <property type="term" value="P:carbon utilization"/>
    <property type="evidence" value="ECO:0007669"/>
    <property type="project" value="InterPro"/>
</dbReference>
<dbReference type="Proteomes" id="UP000013167">
    <property type="component" value="Unassembled WGS sequence"/>
</dbReference>
<comment type="cofactor">
    <cofactor evidence="7">
        <name>Zn(2+)</name>
        <dbReference type="ChEBI" id="CHEBI:29105"/>
    </cofactor>
    <text evidence="7">Binds 1 zinc ion per subunit.</text>
</comment>
<evidence type="ECO:0000256" key="2">
    <source>
        <dbReference type="ARBA" id="ARBA00012925"/>
    </source>
</evidence>
<sequence length="223" mass="23881">MGVDRQRPQPGTRPTTPGQAWAVLRAGNARFMADARDRPHRDTTIRQRLAHKQSPFAVLFGCADSRVGAEIIFDQGLGDLFVARTAGHVVDVSVLGSIEFGIAELGIPLVVVLGHDSCGAVGATMAAARSGVMPPGFLRDIVERVTPSLVAARRRHPDPTVDEVEHEHIGQTVGLLAERSVLISRRIAQGRLAIVGVQYALTEGEARLTHVVGDVGQTPLDDR</sequence>
<evidence type="ECO:0000313" key="9">
    <source>
        <dbReference type="Proteomes" id="UP000013167"/>
    </source>
</evidence>
<comment type="similarity">
    <text evidence="1">Belongs to the beta-class carbonic anhydrase family.</text>
</comment>
<dbReference type="SUPFAM" id="SSF53056">
    <property type="entry name" value="beta-carbonic anhydrase, cab"/>
    <property type="match status" value="1"/>
</dbReference>
<evidence type="ECO:0000256" key="1">
    <source>
        <dbReference type="ARBA" id="ARBA00006217"/>
    </source>
</evidence>
<dbReference type="InterPro" id="IPR036874">
    <property type="entry name" value="Carbonic_anhydrase_sf"/>
</dbReference>
<dbReference type="AlphaFoldDB" id="N0E044"/>
<comment type="function">
    <text evidence="5">Catalyzes the reversible hydration of carbon dioxide to form bicarbonate.</text>
</comment>
<keyword evidence="4 8" id="KW-0456">Lyase</keyword>
<dbReference type="GO" id="GO:0004089">
    <property type="term" value="F:carbonate dehydratase activity"/>
    <property type="evidence" value="ECO:0007669"/>
    <property type="project" value="UniProtKB-EC"/>
</dbReference>
<organism evidence="8 9">
    <name type="scientific">Phycicoccus elongatus Lp2</name>
    <dbReference type="NCBI Taxonomy" id="1193181"/>
    <lineage>
        <taxon>Bacteria</taxon>
        <taxon>Bacillati</taxon>
        <taxon>Actinomycetota</taxon>
        <taxon>Actinomycetes</taxon>
        <taxon>Micrococcales</taxon>
        <taxon>Intrasporangiaceae</taxon>
        <taxon>Phycicoccus</taxon>
    </lineage>
</organism>
<feature type="binding site" evidence="7">
    <location>
        <position position="118"/>
    </location>
    <ligand>
        <name>Zn(2+)</name>
        <dbReference type="ChEBI" id="CHEBI:29105"/>
    </ligand>
</feature>
<evidence type="ECO:0000256" key="7">
    <source>
        <dbReference type="PIRSR" id="PIRSR601765-1"/>
    </source>
</evidence>
<evidence type="ECO:0000256" key="5">
    <source>
        <dbReference type="ARBA" id="ARBA00024993"/>
    </source>
</evidence>
<keyword evidence="7" id="KW-0479">Metal-binding</keyword>
<dbReference type="GO" id="GO:0008270">
    <property type="term" value="F:zinc ion binding"/>
    <property type="evidence" value="ECO:0007669"/>
    <property type="project" value="InterPro"/>
</dbReference>
<dbReference type="EC" id="4.2.1.1" evidence="2"/>
<feature type="binding site" evidence="7">
    <location>
        <position position="62"/>
    </location>
    <ligand>
        <name>Zn(2+)</name>
        <dbReference type="ChEBI" id="CHEBI:29105"/>
    </ligand>
</feature>
<dbReference type="PANTHER" id="PTHR11002:SF79">
    <property type="entry name" value="CARBONIC ANHYDRASE 2"/>
    <property type="match status" value="1"/>
</dbReference>
<keyword evidence="3 7" id="KW-0862">Zinc</keyword>
<accession>N0E044</accession>
<evidence type="ECO:0000256" key="3">
    <source>
        <dbReference type="ARBA" id="ARBA00022833"/>
    </source>
</evidence>
<dbReference type="InterPro" id="IPR015892">
    <property type="entry name" value="Carbonic_anhydrase_CS"/>
</dbReference>
<feature type="binding site" evidence="7">
    <location>
        <position position="64"/>
    </location>
    <ligand>
        <name>Zn(2+)</name>
        <dbReference type="ChEBI" id="CHEBI:29105"/>
    </ligand>
</feature>
<dbReference type="CDD" id="cd03378">
    <property type="entry name" value="beta_CA_cladeC"/>
    <property type="match status" value="1"/>
</dbReference>
<dbReference type="EMBL" id="CAIZ01000035">
    <property type="protein sequence ID" value="CCH69050.1"/>
    <property type="molecule type" value="Genomic_DNA"/>
</dbReference>
<dbReference type="HOGENOM" id="CLU_053879_4_1_11"/>
<dbReference type="SMART" id="SM00947">
    <property type="entry name" value="Pro_CA"/>
    <property type="match status" value="1"/>
</dbReference>
<comment type="catalytic activity">
    <reaction evidence="6">
        <text>hydrogencarbonate + H(+) = CO2 + H2O</text>
        <dbReference type="Rhea" id="RHEA:10748"/>
        <dbReference type="ChEBI" id="CHEBI:15377"/>
        <dbReference type="ChEBI" id="CHEBI:15378"/>
        <dbReference type="ChEBI" id="CHEBI:16526"/>
        <dbReference type="ChEBI" id="CHEBI:17544"/>
        <dbReference type="EC" id="4.2.1.1"/>
    </reaction>
</comment>
<evidence type="ECO:0000313" key="8">
    <source>
        <dbReference type="EMBL" id="CCH69050.1"/>
    </source>
</evidence>
<reference evidence="8 9" key="1">
    <citation type="journal article" date="2013" name="ISME J.">
        <title>A metabolic model for members of the genus Tetrasphaera involved in enhanced biological phosphorus removal.</title>
        <authorList>
            <person name="Kristiansen R."/>
            <person name="Nguyen H.T.T."/>
            <person name="Saunders A.M."/>
            <person name="Nielsen J.L."/>
            <person name="Wimmer R."/>
            <person name="Le V.Q."/>
            <person name="McIlroy S.J."/>
            <person name="Petrovski S."/>
            <person name="Seviour R.J."/>
            <person name="Calteau A."/>
            <person name="Nielsen K.L."/>
            <person name="Nielsen P.H."/>
        </authorList>
    </citation>
    <scope>NUCLEOTIDE SEQUENCE [LARGE SCALE GENOMIC DNA]</scope>
    <source>
        <strain evidence="8 9">Lp2</strain>
    </source>
</reference>
<dbReference type="eggNOG" id="COG0288">
    <property type="taxonomic scope" value="Bacteria"/>
</dbReference>
<protein>
    <recommendedName>
        <fullName evidence="2">carbonic anhydrase</fullName>
        <ecNumber evidence="2">4.2.1.1</ecNumber>
    </recommendedName>
</protein>
<evidence type="ECO:0000256" key="4">
    <source>
        <dbReference type="ARBA" id="ARBA00023239"/>
    </source>
</evidence>
<dbReference type="InterPro" id="IPR001765">
    <property type="entry name" value="Carbonic_anhydrase"/>
</dbReference>